<reference evidence="1" key="1">
    <citation type="journal article" date="2015" name="Nature">
        <title>Complex archaea that bridge the gap between prokaryotes and eukaryotes.</title>
        <authorList>
            <person name="Spang A."/>
            <person name="Saw J.H."/>
            <person name="Jorgensen S.L."/>
            <person name="Zaremba-Niedzwiedzka K."/>
            <person name="Martijn J."/>
            <person name="Lind A.E."/>
            <person name="van Eijk R."/>
            <person name="Schleper C."/>
            <person name="Guy L."/>
            <person name="Ettema T.J."/>
        </authorList>
    </citation>
    <scope>NUCLEOTIDE SEQUENCE</scope>
</reference>
<gene>
    <name evidence="1" type="ORF">LCGC14_1170710</name>
</gene>
<comment type="caution">
    <text evidence="1">The sequence shown here is derived from an EMBL/GenBank/DDBJ whole genome shotgun (WGS) entry which is preliminary data.</text>
</comment>
<dbReference type="AlphaFoldDB" id="A0A0F9PVF5"/>
<name>A0A0F9PVF5_9ZZZZ</name>
<protein>
    <submittedName>
        <fullName evidence="1">Uncharacterized protein</fullName>
    </submittedName>
</protein>
<sequence length="82" mass="10324">HWKVLTETQRNCICYYQELTQDFITKYWKDLTEWQRYYVYEYQELSTSFREQIIDNKVPEVQTSQKLPTKTMRFIDMNFEDF</sequence>
<feature type="non-terminal residue" evidence="1">
    <location>
        <position position="1"/>
    </location>
</feature>
<evidence type="ECO:0000313" key="1">
    <source>
        <dbReference type="EMBL" id="KKM97167.1"/>
    </source>
</evidence>
<accession>A0A0F9PVF5</accession>
<proteinExistence type="predicted"/>
<organism evidence="1">
    <name type="scientific">marine sediment metagenome</name>
    <dbReference type="NCBI Taxonomy" id="412755"/>
    <lineage>
        <taxon>unclassified sequences</taxon>
        <taxon>metagenomes</taxon>
        <taxon>ecological metagenomes</taxon>
    </lineage>
</organism>
<dbReference type="EMBL" id="LAZR01005782">
    <property type="protein sequence ID" value="KKM97167.1"/>
    <property type="molecule type" value="Genomic_DNA"/>
</dbReference>